<gene>
    <name evidence="3" type="ORF">DFH08DRAFT_838992</name>
</gene>
<evidence type="ECO:0008006" key="5">
    <source>
        <dbReference type="Google" id="ProtNLM"/>
    </source>
</evidence>
<evidence type="ECO:0000256" key="2">
    <source>
        <dbReference type="SAM" id="SignalP"/>
    </source>
</evidence>
<reference evidence="3" key="1">
    <citation type="submission" date="2023-03" db="EMBL/GenBank/DDBJ databases">
        <title>Massive genome expansion in bonnet fungi (Mycena s.s.) driven by repeated elements and novel gene families across ecological guilds.</title>
        <authorList>
            <consortium name="Lawrence Berkeley National Laboratory"/>
            <person name="Harder C.B."/>
            <person name="Miyauchi S."/>
            <person name="Viragh M."/>
            <person name="Kuo A."/>
            <person name="Thoen E."/>
            <person name="Andreopoulos B."/>
            <person name="Lu D."/>
            <person name="Skrede I."/>
            <person name="Drula E."/>
            <person name="Henrissat B."/>
            <person name="Morin E."/>
            <person name="Kohler A."/>
            <person name="Barry K."/>
            <person name="LaButti K."/>
            <person name="Morin E."/>
            <person name="Salamov A."/>
            <person name="Lipzen A."/>
            <person name="Mereny Z."/>
            <person name="Hegedus B."/>
            <person name="Baldrian P."/>
            <person name="Stursova M."/>
            <person name="Weitz H."/>
            <person name="Taylor A."/>
            <person name="Grigoriev I.V."/>
            <person name="Nagy L.G."/>
            <person name="Martin F."/>
            <person name="Kauserud H."/>
        </authorList>
    </citation>
    <scope>NUCLEOTIDE SEQUENCE</scope>
    <source>
        <strain evidence="3">CBHHK002</strain>
    </source>
</reference>
<evidence type="ECO:0000313" key="4">
    <source>
        <dbReference type="Proteomes" id="UP001218218"/>
    </source>
</evidence>
<dbReference type="EMBL" id="JARIHO010000003">
    <property type="protein sequence ID" value="KAJ7364319.1"/>
    <property type="molecule type" value="Genomic_DNA"/>
</dbReference>
<dbReference type="Proteomes" id="UP001218218">
    <property type="component" value="Unassembled WGS sequence"/>
</dbReference>
<feature type="chain" id="PRO_5042084495" description="Secreted protein" evidence="2">
    <location>
        <begin position="30"/>
        <end position="95"/>
    </location>
</feature>
<dbReference type="AlphaFoldDB" id="A0AAD7AQ30"/>
<evidence type="ECO:0000313" key="3">
    <source>
        <dbReference type="EMBL" id="KAJ7364319.1"/>
    </source>
</evidence>
<keyword evidence="2" id="KW-0732">Signal</keyword>
<sequence>MSSLRCPPLASVAYMSLCVLLLLLLPIECNHLKTRLTFPSMATSIEIINKKNDRPTVVHDSYHTAKRKEKGRRRKSRHSSTSLHFFYHQFFRSAI</sequence>
<evidence type="ECO:0000256" key="1">
    <source>
        <dbReference type="SAM" id="MobiDB-lite"/>
    </source>
</evidence>
<proteinExistence type="predicted"/>
<keyword evidence="4" id="KW-1185">Reference proteome</keyword>
<organism evidence="3 4">
    <name type="scientific">Mycena albidolilacea</name>
    <dbReference type="NCBI Taxonomy" id="1033008"/>
    <lineage>
        <taxon>Eukaryota</taxon>
        <taxon>Fungi</taxon>
        <taxon>Dikarya</taxon>
        <taxon>Basidiomycota</taxon>
        <taxon>Agaricomycotina</taxon>
        <taxon>Agaricomycetes</taxon>
        <taxon>Agaricomycetidae</taxon>
        <taxon>Agaricales</taxon>
        <taxon>Marasmiineae</taxon>
        <taxon>Mycenaceae</taxon>
        <taxon>Mycena</taxon>
    </lineage>
</organism>
<comment type="caution">
    <text evidence="3">The sequence shown here is derived from an EMBL/GenBank/DDBJ whole genome shotgun (WGS) entry which is preliminary data.</text>
</comment>
<protein>
    <recommendedName>
        <fullName evidence="5">Secreted protein</fullName>
    </recommendedName>
</protein>
<feature type="compositionally biased region" description="Basic residues" evidence="1">
    <location>
        <begin position="64"/>
        <end position="78"/>
    </location>
</feature>
<feature type="region of interest" description="Disordered" evidence="1">
    <location>
        <begin position="61"/>
        <end position="80"/>
    </location>
</feature>
<feature type="signal peptide" evidence="2">
    <location>
        <begin position="1"/>
        <end position="29"/>
    </location>
</feature>
<name>A0AAD7AQ30_9AGAR</name>
<accession>A0AAD7AQ30</accession>